<protein>
    <submittedName>
        <fullName evidence="5">Electron transfer flavoprotein, alpha subunit</fullName>
    </submittedName>
</protein>
<evidence type="ECO:0000313" key="5">
    <source>
        <dbReference type="EMBL" id="ABJ84058.1"/>
    </source>
</evidence>
<reference evidence="5" key="1">
    <citation type="submission" date="2006-10" db="EMBL/GenBank/DDBJ databases">
        <title>Complete sequence of Solibacter usitatus Ellin6076.</title>
        <authorList>
            <consortium name="US DOE Joint Genome Institute"/>
            <person name="Copeland A."/>
            <person name="Lucas S."/>
            <person name="Lapidus A."/>
            <person name="Barry K."/>
            <person name="Detter J.C."/>
            <person name="Glavina del Rio T."/>
            <person name="Hammon N."/>
            <person name="Israni S."/>
            <person name="Dalin E."/>
            <person name="Tice H."/>
            <person name="Pitluck S."/>
            <person name="Thompson L.S."/>
            <person name="Brettin T."/>
            <person name="Bruce D."/>
            <person name="Han C."/>
            <person name="Tapia R."/>
            <person name="Gilna P."/>
            <person name="Schmutz J."/>
            <person name="Larimer F."/>
            <person name="Land M."/>
            <person name="Hauser L."/>
            <person name="Kyrpides N."/>
            <person name="Mikhailova N."/>
            <person name="Janssen P.H."/>
            <person name="Kuske C.R."/>
            <person name="Richardson P."/>
        </authorList>
    </citation>
    <scope>NUCLEOTIDE SEQUENCE</scope>
    <source>
        <strain evidence="5">Ellin6076</strain>
    </source>
</reference>
<dbReference type="AlphaFoldDB" id="Q022P2"/>
<dbReference type="HOGENOM" id="CLU_034178_0_1_0"/>
<feature type="domain" description="Electron transfer flavoprotein alpha/beta-subunit N-terminal" evidence="4">
    <location>
        <begin position="4"/>
        <end position="191"/>
    </location>
</feature>
<dbReference type="STRING" id="234267.Acid_3079"/>
<comment type="similarity">
    <text evidence="1">Belongs to the ETF alpha-subunit/FixB family.</text>
</comment>
<feature type="binding site" evidence="3">
    <location>
        <position position="211"/>
    </location>
    <ligand>
        <name>FAD</name>
        <dbReference type="ChEBI" id="CHEBI:57692"/>
    </ligand>
</feature>
<keyword evidence="3" id="KW-0285">Flavoprotein</keyword>
<feature type="binding site" evidence="3">
    <location>
        <begin position="250"/>
        <end position="254"/>
    </location>
    <ligand>
        <name>FAD</name>
        <dbReference type="ChEBI" id="CHEBI:57692"/>
    </ligand>
</feature>
<dbReference type="InterPro" id="IPR014731">
    <property type="entry name" value="ETF_asu_C"/>
</dbReference>
<dbReference type="InterPro" id="IPR014729">
    <property type="entry name" value="Rossmann-like_a/b/a_fold"/>
</dbReference>
<evidence type="ECO:0000259" key="4">
    <source>
        <dbReference type="SMART" id="SM00893"/>
    </source>
</evidence>
<dbReference type="Pfam" id="PF01012">
    <property type="entry name" value="ETF"/>
    <property type="match status" value="1"/>
</dbReference>
<dbReference type="GO" id="GO:0050660">
    <property type="term" value="F:flavin adenine dinucleotide binding"/>
    <property type="evidence" value="ECO:0007669"/>
    <property type="project" value="InterPro"/>
</dbReference>
<evidence type="ECO:0000256" key="1">
    <source>
        <dbReference type="ARBA" id="ARBA00005817"/>
    </source>
</evidence>
<dbReference type="InterPro" id="IPR001308">
    <property type="entry name" value="ETF_a/FixB"/>
</dbReference>
<dbReference type="PANTHER" id="PTHR43153">
    <property type="entry name" value="ELECTRON TRANSFER FLAVOPROTEIN ALPHA"/>
    <property type="match status" value="1"/>
</dbReference>
<dbReference type="SUPFAM" id="SSF52402">
    <property type="entry name" value="Adenine nucleotide alpha hydrolases-like"/>
    <property type="match status" value="1"/>
</dbReference>
<dbReference type="OrthoDB" id="9770286at2"/>
<evidence type="ECO:0000256" key="3">
    <source>
        <dbReference type="PIRSR" id="PIRSR000089-1"/>
    </source>
</evidence>
<evidence type="ECO:0000256" key="2">
    <source>
        <dbReference type="ARBA" id="ARBA00022982"/>
    </source>
</evidence>
<dbReference type="SMART" id="SM00893">
    <property type="entry name" value="ETF"/>
    <property type="match status" value="1"/>
</dbReference>
<dbReference type="InterPro" id="IPR014730">
    <property type="entry name" value="ETF_a/b_N"/>
</dbReference>
<dbReference type="PIRSF" id="PIRSF000089">
    <property type="entry name" value="Electra_flavoP_a"/>
    <property type="match status" value="1"/>
</dbReference>
<dbReference type="InterPro" id="IPR029035">
    <property type="entry name" value="DHS-like_NAD/FAD-binding_dom"/>
</dbReference>
<sequence length="332" mass="34904">MARIFAFIVHKAGVADDSAAELPVAAAKIDPAQPCTAIVAGWGAGLDQVCDGLRATYSEIWKVANESLAYPNAELVRKALVNVAPAGSVLLIPHSHFGVDLSPGLSVKMNAAYVPDVVDIERRDGNNLRVVRQEFGGQVSAHVQCDLSAGAVLNIRPGAFRAVQAPVNGQVVDKSAAAGTPTARRRYLETISPEAGDVDITKEPVLISIGRGIGEQENVAVAEDLAAAMGAAVSCSRPVVDAKWMDKSRQVGSSGQTVRPKVYLACGISGSFQHLAGIKGAPFLVAINKNAKAPIFRAADVGIVDDLLEFLPALANRVREESCVPGNERRRS</sequence>
<dbReference type="PANTHER" id="PTHR43153:SF1">
    <property type="entry name" value="ELECTRON TRANSFER FLAVOPROTEIN SUBUNIT ALPHA, MITOCHONDRIAL"/>
    <property type="match status" value="1"/>
</dbReference>
<dbReference type="eggNOG" id="COG2025">
    <property type="taxonomic scope" value="Bacteria"/>
</dbReference>
<keyword evidence="2" id="KW-0249">Electron transport</keyword>
<dbReference type="KEGG" id="sus:Acid_3079"/>
<feature type="binding site" evidence="3">
    <location>
        <begin position="236"/>
        <end position="237"/>
    </location>
    <ligand>
        <name>FAD</name>
        <dbReference type="ChEBI" id="CHEBI:57692"/>
    </ligand>
</feature>
<keyword evidence="3" id="KW-0274">FAD</keyword>
<dbReference type="Gene3D" id="3.40.50.620">
    <property type="entry name" value="HUPs"/>
    <property type="match status" value="1"/>
</dbReference>
<dbReference type="Gene3D" id="3.40.50.1220">
    <property type="entry name" value="TPP-binding domain"/>
    <property type="match status" value="1"/>
</dbReference>
<organism evidence="5">
    <name type="scientific">Solibacter usitatus (strain Ellin6076)</name>
    <dbReference type="NCBI Taxonomy" id="234267"/>
    <lineage>
        <taxon>Bacteria</taxon>
        <taxon>Pseudomonadati</taxon>
        <taxon>Acidobacteriota</taxon>
        <taxon>Terriglobia</taxon>
        <taxon>Bryobacterales</taxon>
        <taxon>Solibacteraceae</taxon>
        <taxon>Candidatus Solibacter</taxon>
    </lineage>
</organism>
<comment type="cofactor">
    <cofactor evidence="3">
        <name>FAD</name>
        <dbReference type="ChEBI" id="CHEBI:57692"/>
    </cofactor>
    <text evidence="3">Binds 1 FAD per dimer.</text>
</comment>
<feature type="binding site" evidence="3">
    <location>
        <position position="288"/>
    </location>
    <ligand>
        <name>FAD</name>
        <dbReference type="ChEBI" id="CHEBI:57692"/>
    </ligand>
</feature>
<dbReference type="GO" id="GO:0009055">
    <property type="term" value="F:electron transfer activity"/>
    <property type="evidence" value="ECO:0007669"/>
    <property type="project" value="InterPro"/>
</dbReference>
<dbReference type="EMBL" id="CP000473">
    <property type="protein sequence ID" value="ABJ84058.1"/>
    <property type="molecule type" value="Genomic_DNA"/>
</dbReference>
<feature type="binding site" evidence="3">
    <location>
        <begin position="267"/>
        <end position="274"/>
    </location>
    <ligand>
        <name>FAD</name>
        <dbReference type="ChEBI" id="CHEBI:57692"/>
    </ligand>
</feature>
<dbReference type="Pfam" id="PF00766">
    <property type="entry name" value="ETF_alpha"/>
    <property type="match status" value="1"/>
</dbReference>
<keyword evidence="2" id="KW-0813">Transport</keyword>
<dbReference type="GO" id="GO:0033539">
    <property type="term" value="P:fatty acid beta-oxidation using acyl-CoA dehydrogenase"/>
    <property type="evidence" value="ECO:0007669"/>
    <property type="project" value="TreeGrafter"/>
</dbReference>
<dbReference type="InParanoid" id="Q022P2"/>
<proteinExistence type="inferred from homology"/>
<name>Q022P2_SOLUE</name>
<dbReference type="SUPFAM" id="SSF52467">
    <property type="entry name" value="DHS-like NAD/FAD-binding domain"/>
    <property type="match status" value="1"/>
</dbReference>
<gene>
    <name evidence="5" type="ordered locus">Acid_3079</name>
</gene>
<accession>Q022P2</accession>